<feature type="domain" description="Peptidase M56" evidence="3">
    <location>
        <begin position="8"/>
        <end position="241"/>
    </location>
</feature>
<dbReference type="EMBL" id="JAKJSC010000004">
    <property type="protein sequence ID" value="MDE5419487.1"/>
    <property type="molecule type" value="Genomic_DNA"/>
</dbReference>
<reference evidence="4 5" key="1">
    <citation type="submission" date="2022-01" db="EMBL/GenBank/DDBJ databases">
        <title>Labilibaculum sp. nov, a marine bacterium isolated from Antarctica.</title>
        <authorList>
            <person name="Dai W."/>
        </authorList>
    </citation>
    <scope>NUCLEOTIDE SEQUENCE [LARGE SCALE GENOMIC DNA]</scope>
    <source>
        <strain evidence="4 5">DW002</strain>
    </source>
</reference>
<feature type="transmembrane region" description="Helical" evidence="1">
    <location>
        <begin position="91"/>
        <end position="114"/>
    </location>
</feature>
<accession>A0ABT5VXI7</accession>
<dbReference type="PANTHER" id="PTHR34978:SF3">
    <property type="entry name" value="SLR0241 PROTEIN"/>
    <property type="match status" value="1"/>
</dbReference>
<comment type="caution">
    <text evidence="4">The sequence shown here is derived from an EMBL/GenBank/DDBJ whole genome shotgun (WGS) entry which is preliminary data.</text>
</comment>
<gene>
    <name evidence="4" type="ORF">L3049_15950</name>
</gene>
<dbReference type="InterPro" id="IPR008756">
    <property type="entry name" value="Peptidase_M56"/>
</dbReference>
<keyword evidence="5" id="KW-1185">Reference proteome</keyword>
<dbReference type="Pfam" id="PF03544">
    <property type="entry name" value="TonB_C"/>
    <property type="match status" value="1"/>
</dbReference>
<feature type="domain" description="TonB C-terminal" evidence="2">
    <location>
        <begin position="460"/>
        <end position="524"/>
    </location>
</feature>
<dbReference type="PANTHER" id="PTHR34978">
    <property type="entry name" value="POSSIBLE SENSOR-TRANSDUCER PROTEIN BLAR"/>
    <property type="match status" value="1"/>
</dbReference>
<evidence type="ECO:0000313" key="4">
    <source>
        <dbReference type="EMBL" id="MDE5419487.1"/>
    </source>
</evidence>
<dbReference type="Proteomes" id="UP001528920">
    <property type="component" value="Unassembled WGS sequence"/>
</dbReference>
<sequence length="524" mass="59425">MEALFELLFRASVSLIVLYALYWFLLRESTHFKANRYFLLLSLMTSLVIAAIPVQYQVNVQATANETVAEFTGIFNHNIEKTNSNSIKESISLTSILFLIYLTGASLVLLRILIQCRKPILIISNSKPKKINDCLIHENKVFNSPFSFFNRILINPEYFKQNEIDDILTHEKVHIHERHWIDLFIIELLTVFFWFNPFIWLFERAIKQNHEYLADEGVLTRGHSPVRYQALLINRLMGTQVIGLANHFSSSLGPTRFKMMTKEKTAKRKLFRMMWGIPVLAILLVAFAEPDYKQETKIIKSEALVSSINNADNILITGKVINEDGINMPGTSIILKGSTTGTVVDKDGTFELNVPKSEKMALVISYVGYKTIVEKINPSDKKVHFNFKLQKGVISIGSKSMYLDGDVPPPPPPPVPEMSNSDKPVFFIVEEIPHYPNGRYGLGQYVKKKTSEFKSTFGKKLSGKATVGFTITNKGEVTNIQILNKDNDLVAKAAKTIAHEMENWKPGAQRGKKVPVDFAMELEF</sequence>
<name>A0ABT5VXI7_9BACT</name>
<feature type="transmembrane region" description="Helical" evidence="1">
    <location>
        <begin position="180"/>
        <end position="202"/>
    </location>
</feature>
<evidence type="ECO:0000256" key="1">
    <source>
        <dbReference type="SAM" id="Phobius"/>
    </source>
</evidence>
<dbReference type="Gene3D" id="2.60.40.1120">
    <property type="entry name" value="Carboxypeptidase-like, regulatory domain"/>
    <property type="match status" value="1"/>
</dbReference>
<evidence type="ECO:0000313" key="5">
    <source>
        <dbReference type="Proteomes" id="UP001528920"/>
    </source>
</evidence>
<proteinExistence type="predicted"/>
<dbReference type="Gene3D" id="3.30.1150.10">
    <property type="match status" value="1"/>
</dbReference>
<dbReference type="RefSeq" id="WP_275110816.1">
    <property type="nucleotide sequence ID" value="NZ_JAKJSC010000004.1"/>
</dbReference>
<protein>
    <submittedName>
        <fullName evidence="4">M56 family metallopeptidase</fullName>
    </submittedName>
</protein>
<keyword evidence="1" id="KW-1133">Transmembrane helix</keyword>
<feature type="transmembrane region" description="Helical" evidence="1">
    <location>
        <begin position="270"/>
        <end position="288"/>
    </location>
</feature>
<evidence type="ECO:0000259" key="3">
    <source>
        <dbReference type="Pfam" id="PF05569"/>
    </source>
</evidence>
<evidence type="ECO:0000259" key="2">
    <source>
        <dbReference type="Pfam" id="PF03544"/>
    </source>
</evidence>
<feature type="transmembrane region" description="Helical" evidence="1">
    <location>
        <begin position="37"/>
        <end position="56"/>
    </location>
</feature>
<dbReference type="Pfam" id="PF13715">
    <property type="entry name" value="CarbopepD_reg_2"/>
    <property type="match status" value="1"/>
</dbReference>
<organism evidence="4 5">
    <name type="scientific">Paralabilibaculum antarcticum</name>
    <dbReference type="NCBI Taxonomy" id="2912572"/>
    <lineage>
        <taxon>Bacteria</taxon>
        <taxon>Pseudomonadati</taxon>
        <taxon>Bacteroidota</taxon>
        <taxon>Bacteroidia</taxon>
        <taxon>Marinilabiliales</taxon>
        <taxon>Marinifilaceae</taxon>
        <taxon>Paralabilibaculum</taxon>
    </lineage>
</organism>
<dbReference type="Pfam" id="PF05569">
    <property type="entry name" value="Peptidase_M56"/>
    <property type="match status" value="1"/>
</dbReference>
<dbReference type="InterPro" id="IPR037682">
    <property type="entry name" value="TonB_C"/>
</dbReference>
<dbReference type="SUPFAM" id="SSF49464">
    <property type="entry name" value="Carboxypeptidase regulatory domain-like"/>
    <property type="match status" value="1"/>
</dbReference>
<keyword evidence="1" id="KW-0472">Membrane</keyword>
<dbReference type="SUPFAM" id="SSF74653">
    <property type="entry name" value="TolA/TonB C-terminal domain"/>
    <property type="match status" value="1"/>
</dbReference>
<dbReference type="InterPro" id="IPR008969">
    <property type="entry name" value="CarboxyPept-like_regulatory"/>
</dbReference>
<dbReference type="InterPro" id="IPR052173">
    <property type="entry name" value="Beta-lactam_resp_regulator"/>
</dbReference>
<keyword evidence="1" id="KW-0812">Transmembrane</keyword>
<dbReference type="CDD" id="cd07341">
    <property type="entry name" value="M56_BlaR1_MecR1_like"/>
    <property type="match status" value="1"/>
</dbReference>
<feature type="transmembrane region" description="Helical" evidence="1">
    <location>
        <begin position="7"/>
        <end position="25"/>
    </location>
</feature>